<dbReference type="Proteomes" id="UP001165960">
    <property type="component" value="Unassembled WGS sequence"/>
</dbReference>
<gene>
    <name evidence="1" type="ORF">DSO57_1004092</name>
</gene>
<reference evidence="1" key="1">
    <citation type="submission" date="2022-04" db="EMBL/GenBank/DDBJ databases">
        <title>Genome of the entomopathogenic fungus Entomophthora muscae.</title>
        <authorList>
            <person name="Elya C."/>
            <person name="Lovett B.R."/>
            <person name="Lee E."/>
            <person name="Macias A.M."/>
            <person name="Hajek A.E."/>
            <person name="De Bivort B.L."/>
            <person name="Kasson M.T."/>
            <person name="De Fine Licht H.H."/>
            <person name="Stajich J.E."/>
        </authorList>
    </citation>
    <scope>NUCLEOTIDE SEQUENCE</scope>
    <source>
        <strain evidence="1">Berkeley</strain>
    </source>
</reference>
<accession>A0ACC2SX76</accession>
<keyword evidence="2" id="KW-1185">Reference proteome</keyword>
<evidence type="ECO:0000313" key="2">
    <source>
        <dbReference type="Proteomes" id="UP001165960"/>
    </source>
</evidence>
<comment type="caution">
    <text evidence="1">The sequence shown here is derived from an EMBL/GenBank/DDBJ whole genome shotgun (WGS) entry which is preliminary data.</text>
</comment>
<organism evidence="1 2">
    <name type="scientific">Entomophthora muscae</name>
    <dbReference type="NCBI Taxonomy" id="34485"/>
    <lineage>
        <taxon>Eukaryota</taxon>
        <taxon>Fungi</taxon>
        <taxon>Fungi incertae sedis</taxon>
        <taxon>Zoopagomycota</taxon>
        <taxon>Entomophthoromycotina</taxon>
        <taxon>Entomophthoromycetes</taxon>
        <taxon>Entomophthorales</taxon>
        <taxon>Entomophthoraceae</taxon>
        <taxon>Entomophthora</taxon>
    </lineage>
</organism>
<proteinExistence type="predicted"/>
<protein>
    <submittedName>
        <fullName evidence="1">Uncharacterized protein</fullName>
    </submittedName>
</protein>
<name>A0ACC2SX76_9FUNG</name>
<sequence length="71" mass="7913">MSQTKAILPELGQADLPTHTPSLFLIQLLTSKLKTSAQDLKDPEINHETPHKLFCFSLISTFFAGFSCARH</sequence>
<dbReference type="EMBL" id="QTSX02004270">
    <property type="protein sequence ID" value="KAJ9066994.1"/>
    <property type="molecule type" value="Genomic_DNA"/>
</dbReference>
<evidence type="ECO:0000313" key="1">
    <source>
        <dbReference type="EMBL" id="KAJ9066994.1"/>
    </source>
</evidence>